<keyword evidence="5" id="KW-0762">Sugar transport</keyword>
<evidence type="ECO:0000256" key="5">
    <source>
        <dbReference type="ARBA" id="ARBA00022597"/>
    </source>
</evidence>
<proteinExistence type="inferred from homology"/>
<dbReference type="InterPro" id="IPR013525">
    <property type="entry name" value="ABC2_TM"/>
</dbReference>
<feature type="domain" description="ABC-2 type transporter transmembrane" evidence="11">
    <location>
        <begin position="17"/>
        <end position="224"/>
    </location>
</feature>
<evidence type="ECO:0000259" key="11">
    <source>
        <dbReference type="Pfam" id="PF01061"/>
    </source>
</evidence>
<evidence type="ECO:0000256" key="6">
    <source>
        <dbReference type="ARBA" id="ARBA00022692"/>
    </source>
</evidence>
<keyword evidence="3" id="KW-0813">Transport</keyword>
<dbReference type="AlphaFoldDB" id="A0A511BQ50"/>
<dbReference type="Pfam" id="PF01061">
    <property type="entry name" value="ABC2_membrane"/>
    <property type="match status" value="1"/>
</dbReference>
<accession>A0A511BQ50</accession>
<dbReference type="GO" id="GO:0015774">
    <property type="term" value="P:polysaccharide transport"/>
    <property type="evidence" value="ECO:0007669"/>
    <property type="project" value="UniProtKB-KW"/>
</dbReference>
<feature type="transmembrane region" description="Helical" evidence="10">
    <location>
        <begin position="35"/>
        <end position="57"/>
    </location>
</feature>
<evidence type="ECO:0000256" key="4">
    <source>
        <dbReference type="ARBA" id="ARBA00022475"/>
    </source>
</evidence>
<dbReference type="Proteomes" id="UP000321405">
    <property type="component" value="Unassembled WGS sequence"/>
</dbReference>
<feature type="transmembrane region" description="Helical" evidence="10">
    <location>
        <begin position="181"/>
        <end position="199"/>
    </location>
</feature>
<keyword evidence="4" id="KW-1003">Cell membrane</keyword>
<name>A0A511BQ50_9PROT</name>
<evidence type="ECO:0000256" key="9">
    <source>
        <dbReference type="ARBA" id="ARBA00023136"/>
    </source>
</evidence>
<keyword evidence="9 10" id="KW-0472">Membrane</keyword>
<keyword evidence="6 10" id="KW-0812">Transmembrane</keyword>
<evidence type="ECO:0000313" key="12">
    <source>
        <dbReference type="EMBL" id="GEL02450.1"/>
    </source>
</evidence>
<dbReference type="GO" id="GO:0043190">
    <property type="term" value="C:ATP-binding cassette (ABC) transporter complex"/>
    <property type="evidence" value="ECO:0007669"/>
    <property type="project" value="InterPro"/>
</dbReference>
<evidence type="ECO:0000256" key="10">
    <source>
        <dbReference type="SAM" id="Phobius"/>
    </source>
</evidence>
<keyword evidence="8" id="KW-0625">Polysaccharide transport</keyword>
<feature type="transmembrane region" description="Helical" evidence="10">
    <location>
        <begin position="144"/>
        <end position="169"/>
    </location>
</feature>
<dbReference type="GO" id="GO:0015920">
    <property type="term" value="P:lipopolysaccharide transport"/>
    <property type="evidence" value="ECO:0007669"/>
    <property type="project" value="TreeGrafter"/>
</dbReference>
<feature type="transmembrane region" description="Helical" evidence="10">
    <location>
        <begin position="234"/>
        <end position="252"/>
    </location>
</feature>
<keyword evidence="7 10" id="KW-1133">Transmembrane helix</keyword>
<dbReference type="EMBL" id="BJVC01000003">
    <property type="protein sequence ID" value="GEL02450.1"/>
    <property type="molecule type" value="Genomic_DNA"/>
</dbReference>
<organism evidence="12 13">
    <name type="scientific">Swaminathania salitolerans</name>
    <dbReference type="NCBI Taxonomy" id="182838"/>
    <lineage>
        <taxon>Bacteria</taxon>
        <taxon>Pseudomonadati</taxon>
        <taxon>Pseudomonadota</taxon>
        <taxon>Alphaproteobacteria</taxon>
        <taxon>Acetobacterales</taxon>
        <taxon>Acetobacteraceae</taxon>
        <taxon>Swaminathania</taxon>
    </lineage>
</organism>
<comment type="similarity">
    <text evidence="2">Belongs to the ABC-2 integral membrane protein family.</text>
</comment>
<gene>
    <name evidence="12" type="primary">wzm</name>
    <name evidence="12" type="ORF">SSA02_16130</name>
</gene>
<keyword evidence="13" id="KW-1185">Reference proteome</keyword>
<dbReference type="InterPro" id="IPR000412">
    <property type="entry name" value="ABC_2_transport"/>
</dbReference>
<evidence type="ECO:0000256" key="2">
    <source>
        <dbReference type="ARBA" id="ARBA00007783"/>
    </source>
</evidence>
<evidence type="ECO:0000256" key="8">
    <source>
        <dbReference type="ARBA" id="ARBA00023047"/>
    </source>
</evidence>
<protein>
    <submittedName>
        <fullName evidence="12">Transport permease protein</fullName>
    </submittedName>
</protein>
<feature type="transmembrane region" description="Helical" evidence="10">
    <location>
        <begin position="63"/>
        <end position="81"/>
    </location>
</feature>
<sequence>MKNFPVLRGFRKQIDVINALVFREMLTRYGRGNIGFLWVIGEPVIFCVGVSVMWTLTRPAREHGLGMTALVVTGYVPLTMWRHCLIRAVKAFEANGSLLFHRQVTPLDIITARSYLEVIGTIMAGIIVWLAAIGLGFMKPPADIGLLYLGFFFQSVFCMITAFLVAALSEISDFVEKCVNIVSYLALPFSGAFIMVSWLPPKYQWILMLSPMANNIEMIRGGQFGGAASVKYNILYDAYITAALLIIALYLTHRVRKYLHVN</sequence>
<feature type="transmembrane region" description="Helical" evidence="10">
    <location>
        <begin position="115"/>
        <end position="138"/>
    </location>
</feature>
<evidence type="ECO:0000256" key="1">
    <source>
        <dbReference type="ARBA" id="ARBA00004651"/>
    </source>
</evidence>
<comment type="caution">
    <text evidence="12">The sequence shown here is derived from an EMBL/GenBank/DDBJ whole genome shotgun (WGS) entry which is preliminary data.</text>
</comment>
<evidence type="ECO:0000256" key="7">
    <source>
        <dbReference type="ARBA" id="ARBA00022989"/>
    </source>
</evidence>
<evidence type="ECO:0000313" key="13">
    <source>
        <dbReference type="Proteomes" id="UP000321405"/>
    </source>
</evidence>
<evidence type="ECO:0000256" key="3">
    <source>
        <dbReference type="ARBA" id="ARBA00022448"/>
    </source>
</evidence>
<dbReference type="RefSeq" id="WP_147093536.1">
    <property type="nucleotide sequence ID" value="NZ_BJVC01000003.1"/>
</dbReference>
<dbReference type="PANTHER" id="PTHR30413:SF10">
    <property type="entry name" value="CAPSULE POLYSACCHARIDE EXPORT INNER-MEMBRANE PROTEIN CTRC"/>
    <property type="match status" value="1"/>
</dbReference>
<comment type="subcellular location">
    <subcellularLocation>
        <location evidence="1">Cell membrane</location>
        <topology evidence="1">Multi-pass membrane protein</topology>
    </subcellularLocation>
</comment>
<dbReference type="OrthoDB" id="8479094at2"/>
<dbReference type="PANTHER" id="PTHR30413">
    <property type="entry name" value="INNER MEMBRANE TRANSPORT PERMEASE"/>
    <property type="match status" value="1"/>
</dbReference>
<dbReference type="GO" id="GO:0140359">
    <property type="term" value="F:ABC-type transporter activity"/>
    <property type="evidence" value="ECO:0007669"/>
    <property type="project" value="InterPro"/>
</dbReference>
<dbReference type="PRINTS" id="PR00164">
    <property type="entry name" value="ABC2TRNSPORT"/>
</dbReference>
<reference evidence="12 13" key="1">
    <citation type="submission" date="2019-07" db="EMBL/GenBank/DDBJ databases">
        <title>Whole genome shotgun sequence of Swaminathania salitolerans NBRC 104436.</title>
        <authorList>
            <person name="Hosoyama A."/>
            <person name="Uohara A."/>
            <person name="Ohji S."/>
            <person name="Ichikawa N."/>
        </authorList>
    </citation>
    <scope>NUCLEOTIDE SEQUENCE [LARGE SCALE GENOMIC DNA]</scope>
    <source>
        <strain evidence="12 13">NBRC 104436</strain>
    </source>
</reference>